<dbReference type="PANTHER" id="PTHR30118">
    <property type="entry name" value="HTH-TYPE TRANSCRIPTIONAL REGULATOR LEUO-RELATED"/>
    <property type="match status" value="1"/>
</dbReference>
<sequence length="327" mass="35759">MARSLRRADVYWKSFACLGGIGVIDLKGVDLNLLVSLSVLLDEGNVTRAAQRLHVGQPALSAQLARLRRLFDDPLLVPAPGGRGMAATPRAQALVEPLHEALRGLEQLVRQRPDFDPHRDERVFQVAETDNASVIVGLPLIEAMARQAGPGVRLALRAPDAPDAIAQLERGDIDLLIGAADRVPGAMRSRQLLTERFVLVQRRGHPRGSGPLDPETYCRLTHVVVSATGGSHIGLLDAYLAELGRRREIALSVQHFTLLPEIVRVTDHVATLPSRLAERHAATLEPFELPFASPLLSLHAAWHPRQHADPALRWLRQLLVDALAAQT</sequence>
<dbReference type="InterPro" id="IPR050389">
    <property type="entry name" value="LysR-type_TF"/>
</dbReference>
<accession>A0A5C1Q576</accession>
<organism evidence="5 6">
    <name type="scientific">Sphaerotilus sulfidivorans</name>
    <dbReference type="NCBI Taxonomy" id="639200"/>
    <lineage>
        <taxon>Bacteria</taxon>
        <taxon>Pseudomonadati</taxon>
        <taxon>Pseudomonadota</taxon>
        <taxon>Betaproteobacteria</taxon>
        <taxon>Burkholderiales</taxon>
        <taxon>Sphaerotilaceae</taxon>
        <taxon>Sphaerotilus</taxon>
    </lineage>
</organism>
<dbReference type="OrthoDB" id="8557381at2"/>
<dbReference type="Proteomes" id="UP000323522">
    <property type="component" value="Chromosome"/>
</dbReference>
<dbReference type="Gene3D" id="1.10.10.10">
    <property type="entry name" value="Winged helix-like DNA-binding domain superfamily/Winged helix DNA-binding domain"/>
    <property type="match status" value="1"/>
</dbReference>
<dbReference type="CDD" id="cd08417">
    <property type="entry name" value="PBP2_Nitroaromatics_like"/>
    <property type="match status" value="1"/>
</dbReference>
<dbReference type="SUPFAM" id="SSF46785">
    <property type="entry name" value="Winged helix' DNA-binding domain"/>
    <property type="match status" value="1"/>
</dbReference>
<dbReference type="InterPro" id="IPR036390">
    <property type="entry name" value="WH_DNA-bd_sf"/>
</dbReference>
<dbReference type="EMBL" id="CP035708">
    <property type="protein sequence ID" value="QEN02741.1"/>
    <property type="molecule type" value="Genomic_DNA"/>
</dbReference>
<dbReference type="InterPro" id="IPR036388">
    <property type="entry name" value="WH-like_DNA-bd_sf"/>
</dbReference>
<dbReference type="PANTHER" id="PTHR30118:SF15">
    <property type="entry name" value="TRANSCRIPTIONAL REGULATORY PROTEIN"/>
    <property type="match status" value="1"/>
</dbReference>
<keyword evidence="4" id="KW-0804">Transcription</keyword>
<keyword evidence="2" id="KW-0805">Transcription regulation</keyword>
<dbReference type="SUPFAM" id="SSF53850">
    <property type="entry name" value="Periplasmic binding protein-like II"/>
    <property type="match status" value="1"/>
</dbReference>
<dbReference type="GO" id="GO:0003700">
    <property type="term" value="F:DNA-binding transcription factor activity"/>
    <property type="evidence" value="ECO:0007669"/>
    <property type="project" value="InterPro"/>
</dbReference>
<protein>
    <submittedName>
        <fullName evidence="5">LysR family transcriptional regulator</fullName>
    </submittedName>
</protein>
<dbReference type="Gene3D" id="3.40.190.10">
    <property type="entry name" value="Periplasmic binding protein-like II"/>
    <property type="match status" value="2"/>
</dbReference>
<comment type="similarity">
    <text evidence="1">Belongs to the LysR transcriptional regulatory family.</text>
</comment>
<dbReference type="InterPro" id="IPR037402">
    <property type="entry name" value="YidZ_PBP2"/>
</dbReference>
<keyword evidence="3" id="KW-0238">DNA-binding</keyword>
<evidence type="ECO:0000256" key="2">
    <source>
        <dbReference type="ARBA" id="ARBA00023015"/>
    </source>
</evidence>
<evidence type="ECO:0000313" key="5">
    <source>
        <dbReference type="EMBL" id="QEN02741.1"/>
    </source>
</evidence>
<dbReference type="Pfam" id="PF03466">
    <property type="entry name" value="LysR_substrate"/>
    <property type="match status" value="1"/>
</dbReference>
<evidence type="ECO:0000313" key="6">
    <source>
        <dbReference type="Proteomes" id="UP000323522"/>
    </source>
</evidence>
<dbReference type="KEGG" id="snn:EWH46_15405"/>
<evidence type="ECO:0000256" key="4">
    <source>
        <dbReference type="ARBA" id="ARBA00023163"/>
    </source>
</evidence>
<name>A0A5C1Q576_9BURK</name>
<gene>
    <name evidence="5" type="ORF">EWH46_15405</name>
</gene>
<dbReference type="PROSITE" id="PS50931">
    <property type="entry name" value="HTH_LYSR"/>
    <property type="match status" value="1"/>
</dbReference>
<dbReference type="GO" id="GO:0003677">
    <property type="term" value="F:DNA binding"/>
    <property type="evidence" value="ECO:0007669"/>
    <property type="project" value="UniProtKB-KW"/>
</dbReference>
<reference evidence="5 6" key="1">
    <citation type="submission" date="2019-02" db="EMBL/GenBank/DDBJ databases">
        <title>Complete Genome Sequence and Methylome Analysis of Sphaerotilus natans subsp. sulfidivorans D-507.</title>
        <authorList>
            <person name="Fomenkov A."/>
            <person name="Gridneva E."/>
            <person name="Smolyakov D."/>
            <person name="Dubinina G."/>
            <person name="Vincze T."/>
            <person name="Grabovich M."/>
            <person name="Roberts R.J."/>
        </authorList>
    </citation>
    <scope>NUCLEOTIDE SEQUENCE [LARGE SCALE GENOMIC DNA]</scope>
    <source>
        <strain evidence="5 6">D-507</strain>
    </source>
</reference>
<proteinExistence type="inferred from homology"/>
<dbReference type="PRINTS" id="PR00039">
    <property type="entry name" value="HTHLYSR"/>
</dbReference>
<evidence type="ECO:0000256" key="3">
    <source>
        <dbReference type="ARBA" id="ARBA00023125"/>
    </source>
</evidence>
<dbReference type="InterPro" id="IPR005119">
    <property type="entry name" value="LysR_subst-bd"/>
</dbReference>
<dbReference type="AlphaFoldDB" id="A0A5C1Q576"/>
<dbReference type="Pfam" id="PF00126">
    <property type="entry name" value="HTH_1"/>
    <property type="match status" value="1"/>
</dbReference>
<evidence type="ECO:0000256" key="1">
    <source>
        <dbReference type="ARBA" id="ARBA00009437"/>
    </source>
</evidence>
<dbReference type="InterPro" id="IPR000847">
    <property type="entry name" value="LysR_HTH_N"/>
</dbReference>